<dbReference type="OMA" id="LEYSLWA"/>
<dbReference type="Gene3D" id="3.10.20.90">
    <property type="entry name" value="Phosphatidylinositol 3-kinase Catalytic Subunit, Chain A, domain 1"/>
    <property type="match status" value="1"/>
</dbReference>
<dbReference type="InterPro" id="IPR001012">
    <property type="entry name" value="UBX_dom"/>
</dbReference>
<gene>
    <name evidence="3" type="primary">Bma-ubxn-6</name>
    <name evidence="3" type="ORF">BM_Bm4625</name>
</gene>
<dbReference type="SUPFAM" id="SSF143503">
    <property type="entry name" value="PUG domain-like"/>
    <property type="match status" value="1"/>
</dbReference>
<name>A0A0H5SCP3_BRUMA</name>
<keyword evidence="1" id="KW-0732">Signal</keyword>
<proteinExistence type="predicted"/>
<dbReference type="Pfam" id="PF09409">
    <property type="entry name" value="PUB"/>
    <property type="match status" value="1"/>
</dbReference>
<dbReference type="SMART" id="SM00580">
    <property type="entry name" value="PUG"/>
    <property type="match status" value="1"/>
</dbReference>
<dbReference type="InterPro" id="IPR029071">
    <property type="entry name" value="Ubiquitin-like_domsf"/>
</dbReference>
<dbReference type="Gene3D" id="1.20.58.2190">
    <property type="match status" value="1"/>
</dbReference>
<dbReference type="AlphaFoldDB" id="A0A0H5SCP3"/>
<dbReference type="CDD" id="cd16119">
    <property type="entry name" value="UBX_UBXN6"/>
    <property type="match status" value="1"/>
</dbReference>
<feature type="signal peptide" evidence="1">
    <location>
        <begin position="1"/>
        <end position="18"/>
    </location>
</feature>
<dbReference type="SUPFAM" id="SSF54236">
    <property type="entry name" value="Ubiquitin-like"/>
    <property type="match status" value="1"/>
</dbReference>
<reference evidence="3" key="2">
    <citation type="submission" date="2012-12" db="EMBL/GenBank/DDBJ databases">
        <authorList>
            <person name="Gao Y.W."/>
            <person name="Fan S.T."/>
            <person name="Sun H.T."/>
            <person name="Wang Z."/>
            <person name="Gao X.L."/>
            <person name="Li Y.G."/>
            <person name="Wang T.C."/>
            <person name="Zhang K."/>
            <person name="Xu W.W."/>
            <person name="Yu Z.J."/>
            <person name="Xia X.Z."/>
        </authorList>
    </citation>
    <scope>NUCLEOTIDE SEQUENCE</scope>
    <source>
        <strain evidence="3">FR3</strain>
    </source>
</reference>
<feature type="chain" id="PRO_5007409058" evidence="1">
    <location>
        <begin position="19"/>
        <end position="488"/>
    </location>
</feature>
<organism evidence="3">
    <name type="scientific">Brugia malayi</name>
    <name type="common">Filarial nematode worm</name>
    <dbReference type="NCBI Taxonomy" id="6279"/>
    <lineage>
        <taxon>Eukaryota</taxon>
        <taxon>Metazoa</taxon>
        <taxon>Ecdysozoa</taxon>
        <taxon>Nematoda</taxon>
        <taxon>Chromadorea</taxon>
        <taxon>Rhabditida</taxon>
        <taxon>Spirurina</taxon>
        <taxon>Spiruromorpha</taxon>
        <taxon>Filarioidea</taxon>
        <taxon>Onchocercidae</taxon>
        <taxon>Brugia</taxon>
    </lineage>
</organism>
<dbReference type="CDD" id="cd10460">
    <property type="entry name" value="PUB_UBXD1"/>
    <property type="match status" value="1"/>
</dbReference>
<accession>A0A0H5SCP3</accession>
<dbReference type="PANTHER" id="PTHR23153:SF38">
    <property type="entry name" value="UBX DOMAIN-CONTAINING PROTEIN 6"/>
    <property type="match status" value="1"/>
</dbReference>
<dbReference type="EMBL" id="LN857014">
    <property type="protein sequence ID" value="CRZ25866.1"/>
    <property type="molecule type" value="Genomic_DNA"/>
</dbReference>
<dbReference type="InterPro" id="IPR042774">
    <property type="entry name" value="UBXN6_PUB"/>
</dbReference>
<evidence type="ECO:0000259" key="2">
    <source>
        <dbReference type="PROSITE" id="PS50033"/>
    </source>
</evidence>
<dbReference type="Pfam" id="PF00789">
    <property type="entry name" value="UBX"/>
    <property type="match status" value="1"/>
</dbReference>
<dbReference type="PROSITE" id="PS50033">
    <property type="entry name" value="UBX"/>
    <property type="match status" value="1"/>
</dbReference>
<dbReference type="InterPro" id="IPR018997">
    <property type="entry name" value="PUB_domain"/>
</dbReference>
<dbReference type="GO" id="GO:0005737">
    <property type="term" value="C:cytoplasm"/>
    <property type="evidence" value="ECO:0007669"/>
    <property type="project" value="TreeGrafter"/>
</dbReference>
<sequence>MVTRKCLIFLTLVALTSSCGCFSLVKYSRIQSHTIYGMDRLKKFLTEKKVNKNFKKAGAGYRLTDDSSSAVTTQPVTAQQQTSQMVPAERIATADIAAQAAYKRMNLGATQESLTQRNIRMRALKEMEKEKKEREGCANDKMDVEIRTHVIDEREFEHSAAVSGVYFTCDLLGDDLQLTKNEMRKKVEIFLRTQLADDPLVASTLMIFSLNGPDKRQNASETIQKYLKNLIESPDESKYHRIRINNKIFQERVSCANGGKEFLMACGFEEKDLINNDQQEPFLVIPDNKAMDTYSLIQALEILQTGQAVPLKLSRNAAVYKLEANQVITNPQLPRDFFDLDFAEIKREQQRREVDVEKFATLRTREMREKDELMRSYRYNYTLIRIRFPNRFLLQGTFGCHEPFSAVHNFVEEHLAPIEPMLFVLKDPVSGKVISDDTKTLNELNLLPAAVLHFEWDFDIQVELMKLGREVHYLDQRFIETAEPFAVI</sequence>
<dbReference type="PANTHER" id="PTHR23153">
    <property type="entry name" value="UBX-RELATED"/>
    <property type="match status" value="1"/>
</dbReference>
<protein>
    <submittedName>
        <fullName evidence="3">BMA-UBXN-6</fullName>
    </submittedName>
</protein>
<evidence type="ECO:0000256" key="1">
    <source>
        <dbReference type="SAM" id="SignalP"/>
    </source>
</evidence>
<reference evidence="3" key="1">
    <citation type="journal article" date="2007" name="Science">
        <title>Draft genome of the filarial nematode parasite Brugia malayi.</title>
        <authorList>
            <person name="Ghedin E."/>
            <person name="Wang S."/>
            <person name="Spiro D."/>
            <person name="Caler E."/>
            <person name="Zhao Q."/>
            <person name="Crabtree J."/>
            <person name="Allen J.E."/>
            <person name="Delcher A.L."/>
            <person name="Guiliano D.B."/>
            <person name="Miranda-Saavedra D."/>
            <person name="Angiuoli S.V."/>
            <person name="Creasy T."/>
            <person name="Amedeo P."/>
            <person name="Haas B."/>
            <person name="El-Sayed N.M."/>
            <person name="Wortman J.R."/>
            <person name="Feldblyum T."/>
            <person name="Tallon L."/>
            <person name="Schatz M."/>
            <person name="Shumway M."/>
            <person name="Koo H."/>
            <person name="Salzberg S.L."/>
            <person name="Schobel S."/>
            <person name="Pertea M."/>
            <person name="Pop M."/>
            <person name="White O."/>
            <person name="Barton G.J."/>
            <person name="Carlow C.K."/>
            <person name="Crawford M.J."/>
            <person name="Daub J."/>
            <person name="Dimmic M.W."/>
            <person name="Estes C.F."/>
            <person name="Foster J.M."/>
            <person name="Ganatra M."/>
            <person name="Gregory W.F."/>
            <person name="Johnson N.M."/>
            <person name="Jin J."/>
            <person name="Komuniecki R."/>
            <person name="Korf I."/>
            <person name="Kumar S."/>
            <person name="Laney S."/>
            <person name="Li B.W."/>
            <person name="Li W."/>
            <person name="Lindblom T.H."/>
            <person name="Lustigman S."/>
            <person name="Ma D."/>
            <person name="Maina C.V."/>
            <person name="Martin D.M."/>
            <person name="McCarter J.P."/>
            <person name="McReynolds L."/>
            <person name="Mitreva M."/>
            <person name="Nutman T.B."/>
            <person name="Parkinson J."/>
            <person name="Peregrin-Alvarez J.M."/>
            <person name="Poole C."/>
            <person name="Ren Q."/>
            <person name="Saunders L."/>
            <person name="Sluder A.E."/>
            <person name="Smith K."/>
            <person name="Stanke M."/>
            <person name="Unnasch T.R."/>
            <person name="Ware J."/>
            <person name="Wei A.D."/>
            <person name="Weil G."/>
            <person name="Williams D.J."/>
            <person name="Zhang Y."/>
            <person name="Williams S.A."/>
            <person name="Fraser-Liggett C."/>
            <person name="Slatko B."/>
            <person name="Blaxter M.L."/>
            <person name="Scott A.L."/>
        </authorList>
    </citation>
    <scope>NUCLEOTIDE SEQUENCE</scope>
    <source>
        <strain evidence="3">FR3</strain>
    </source>
</reference>
<evidence type="ECO:0000313" key="3">
    <source>
        <dbReference type="EMBL" id="CRZ25866.1"/>
    </source>
</evidence>
<feature type="domain" description="UBX" evidence="2">
    <location>
        <begin position="377"/>
        <end position="454"/>
    </location>
</feature>
<dbReference type="PROSITE" id="PS51257">
    <property type="entry name" value="PROKAR_LIPOPROTEIN"/>
    <property type="match status" value="1"/>
</dbReference>
<dbReference type="InterPro" id="IPR036339">
    <property type="entry name" value="PUB-like_dom_sf"/>
</dbReference>